<evidence type="ECO:0000256" key="1">
    <source>
        <dbReference type="ARBA" id="ARBA00004123"/>
    </source>
</evidence>
<protein>
    <recommendedName>
        <fullName evidence="10">Dynein light chain</fullName>
    </recommendedName>
</protein>
<keyword evidence="8 10" id="KW-0206">Cytoskeleton</keyword>
<dbReference type="GO" id="GO:0005634">
    <property type="term" value="C:nucleus"/>
    <property type="evidence" value="ECO:0007669"/>
    <property type="project" value="UniProtKB-SubCell"/>
</dbReference>
<sequence>MPHAKAYVKQADMLDQMQQEAVNHAYEALHCNTQYMDIAKHLRTHFDHCYGPSWSCVVGKDFGTSITGITALAFAMSAGRYRKSEAKAVIKETDMLEELQQQAANCAYEALQHHQQYMDIARYVRKRFDDLYGPSWSCVVGADFGASFAYEKKHLISFQMKGKTFLLFRGA</sequence>
<keyword evidence="12" id="KW-1185">Reference proteome</keyword>
<dbReference type="EMBL" id="UYWX01020917">
    <property type="protein sequence ID" value="VDM34466.1"/>
    <property type="molecule type" value="Genomic_DNA"/>
</dbReference>
<dbReference type="PANTHER" id="PTHR11886:SF35">
    <property type="entry name" value="DYNEIN LIGHT CHAIN"/>
    <property type="match status" value="1"/>
</dbReference>
<reference evidence="11 12" key="2">
    <citation type="submission" date="2018-11" db="EMBL/GenBank/DDBJ databases">
        <authorList>
            <consortium name="Pathogen Informatics"/>
        </authorList>
    </citation>
    <scope>NUCLEOTIDE SEQUENCE [LARGE SCALE GENOMIC DNA]</scope>
</reference>
<evidence type="ECO:0000256" key="2">
    <source>
        <dbReference type="ARBA" id="ARBA00004245"/>
    </source>
</evidence>
<evidence type="ECO:0000256" key="9">
    <source>
        <dbReference type="ARBA" id="ARBA00023242"/>
    </source>
</evidence>
<dbReference type="GO" id="GO:0045505">
    <property type="term" value="F:dynein intermediate chain binding"/>
    <property type="evidence" value="ECO:0007669"/>
    <property type="project" value="TreeGrafter"/>
</dbReference>
<evidence type="ECO:0000256" key="7">
    <source>
        <dbReference type="ARBA" id="ARBA00022927"/>
    </source>
</evidence>
<name>A0A0R3X7U1_HYDTA</name>
<keyword evidence="7" id="KW-0653">Protein transport</keyword>
<dbReference type="GO" id="GO:0051028">
    <property type="term" value="P:mRNA transport"/>
    <property type="evidence" value="ECO:0007669"/>
    <property type="project" value="UniProtKB-KW"/>
</dbReference>
<dbReference type="InterPro" id="IPR037177">
    <property type="entry name" value="DLC_sf"/>
</dbReference>
<comment type="similarity">
    <text evidence="10">Belongs to the dynein light chain family.</text>
</comment>
<organism evidence="13">
    <name type="scientific">Hydatigena taeniaeformis</name>
    <name type="common">Feline tapeworm</name>
    <name type="synonym">Taenia taeniaeformis</name>
    <dbReference type="NCBI Taxonomy" id="6205"/>
    <lineage>
        <taxon>Eukaryota</taxon>
        <taxon>Metazoa</taxon>
        <taxon>Spiralia</taxon>
        <taxon>Lophotrochozoa</taxon>
        <taxon>Platyhelminthes</taxon>
        <taxon>Cestoda</taxon>
        <taxon>Eucestoda</taxon>
        <taxon>Cyclophyllidea</taxon>
        <taxon>Taeniidae</taxon>
        <taxon>Hydatigera</taxon>
    </lineage>
</organism>
<proteinExistence type="inferred from homology"/>
<keyword evidence="6" id="KW-0509">mRNA transport</keyword>
<evidence type="ECO:0000256" key="4">
    <source>
        <dbReference type="ARBA" id="ARBA00022490"/>
    </source>
</evidence>
<keyword evidence="10" id="KW-0243">Dynein</keyword>
<accession>A0A0R3X7U1</accession>
<dbReference type="Proteomes" id="UP000274429">
    <property type="component" value="Unassembled WGS sequence"/>
</dbReference>
<comment type="subcellular location">
    <subcellularLocation>
        <location evidence="2 10">Cytoplasm</location>
        <location evidence="2 10">Cytoskeleton</location>
    </subcellularLocation>
    <subcellularLocation>
        <location evidence="1">Nucleus</location>
    </subcellularLocation>
</comment>
<gene>
    <name evidence="11" type="ORF">TTAC_LOCUS9601</name>
</gene>
<evidence type="ECO:0000256" key="6">
    <source>
        <dbReference type="ARBA" id="ARBA00022816"/>
    </source>
</evidence>
<reference evidence="13" key="1">
    <citation type="submission" date="2017-02" db="UniProtKB">
        <authorList>
            <consortium name="WormBaseParasite"/>
        </authorList>
    </citation>
    <scope>IDENTIFICATION</scope>
</reference>
<dbReference type="AlphaFoldDB" id="A0A0R3X7U1"/>
<keyword evidence="9" id="KW-0539">Nucleus</keyword>
<evidence type="ECO:0000256" key="10">
    <source>
        <dbReference type="RuleBase" id="RU365010"/>
    </source>
</evidence>
<keyword evidence="10" id="KW-0505">Motor protein</keyword>
<dbReference type="SUPFAM" id="SSF54648">
    <property type="entry name" value="DLC"/>
    <property type="match status" value="2"/>
</dbReference>
<evidence type="ECO:0000256" key="8">
    <source>
        <dbReference type="ARBA" id="ARBA00023212"/>
    </source>
</evidence>
<evidence type="ECO:0000313" key="12">
    <source>
        <dbReference type="Proteomes" id="UP000274429"/>
    </source>
</evidence>
<dbReference type="FunFam" id="3.30.740.10:FF:000005">
    <property type="entry name" value="Dynein light chain"/>
    <property type="match status" value="1"/>
</dbReference>
<evidence type="ECO:0000313" key="11">
    <source>
        <dbReference type="EMBL" id="VDM34466.1"/>
    </source>
</evidence>
<evidence type="ECO:0000256" key="3">
    <source>
        <dbReference type="ARBA" id="ARBA00022448"/>
    </source>
</evidence>
<dbReference type="PANTHER" id="PTHR11886">
    <property type="entry name" value="DYNEIN LIGHT CHAIN"/>
    <property type="match status" value="1"/>
</dbReference>
<dbReference type="WBParaSite" id="TTAC_0000961601-mRNA-1">
    <property type="protein sequence ID" value="TTAC_0000961601-mRNA-1"/>
    <property type="gene ID" value="TTAC_0000961601"/>
</dbReference>
<dbReference type="GO" id="GO:0005868">
    <property type="term" value="C:cytoplasmic dynein complex"/>
    <property type="evidence" value="ECO:0007669"/>
    <property type="project" value="TreeGrafter"/>
</dbReference>
<dbReference type="InterPro" id="IPR001372">
    <property type="entry name" value="Dynein_light_chain_typ-1/2"/>
</dbReference>
<dbReference type="STRING" id="6205.A0A0R3X7U1"/>
<keyword evidence="3" id="KW-0813">Transport</keyword>
<dbReference type="GO" id="GO:0015031">
    <property type="term" value="P:protein transport"/>
    <property type="evidence" value="ECO:0007669"/>
    <property type="project" value="UniProtKB-KW"/>
</dbReference>
<dbReference type="GO" id="GO:0005874">
    <property type="term" value="C:microtubule"/>
    <property type="evidence" value="ECO:0007669"/>
    <property type="project" value="UniProtKB-KW"/>
</dbReference>
<dbReference type="Gene3D" id="3.30.740.10">
    <property type="entry name" value="Protein Inhibitor Of Neuronal Nitric Oxide Synthase"/>
    <property type="match status" value="2"/>
</dbReference>
<dbReference type="Pfam" id="PF01221">
    <property type="entry name" value="Dynein_light"/>
    <property type="match status" value="2"/>
</dbReference>
<dbReference type="OrthoDB" id="10033309at2759"/>
<keyword evidence="4 10" id="KW-0963">Cytoplasm</keyword>
<evidence type="ECO:0000313" key="13">
    <source>
        <dbReference type="WBParaSite" id="TTAC_0000961601-mRNA-1"/>
    </source>
</evidence>
<dbReference type="SMART" id="SM01375">
    <property type="entry name" value="Dynein_light"/>
    <property type="match status" value="2"/>
</dbReference>
<keyword evidence="5 10" id="KW-0493">Microtubule</keyword>
<evidence type="ECO:0000256" key="5">
    <source>
        <dbReference type="ARBA" id="ARBA00022701"/>
    </source>
</evidence>
<dbReference type="GO" id="GO:0007017">
    <property type="term" value="P:microtubule-based process"/>
    <property type="evidence" value="ECO:0007669"/>
    <property type="project" value="InterPro"/>
</dbReference>